<dbReference type="PANTHER" id="PTHR42946:SF1">
    <property type="entry name" value="PHOSPHOGLUCOMUTASE (ALPHA-D-GLUCOSE-1,6-BISPHOSPHATE-DEPENDENT)"/>
    <property type="match status" value="1"/>
</dbReference>
<feature type="binding site" evidence="6">
    <location>
        <position position="246"/>
    </location>
    <ligand>
        <name>Mg(2+)</name>
        <dbReference type="ChEBI" id="CHEBI:18420"/>
    </ligand>
</feature>
<proteinExistence type="inferred from homology"/>
<dbReference type="NCBIfam" id="NF008139">
    <property type="entry name" value="PRK10887.1"/>
    <property type="match status" value="1"/>
</dbReference>
<feature type="domain" description="Alpha-D-phosphohexomutase C-terminal" evidence="7">
    <location>
        <begin position="376"/>
        <end position="440"/>
    </location>
</feature>
<keyword evidence="4 6" id="KW-0460">Magnesium</keyword>
<dbReference type="Gene3D" id="3.40.120.10">
    <property type="entry name" value="Alpha-D-Glucose-1,6-Bisphosphate, subunit A, domain 3"/>
    <property type="match status" value="3"/>
</dbReference>
<keyword evidence="3 6" id="KW-0479">Metal-binding</keyword>
<feature type="binding site" description="via phosphate group" evidence="6">
    <location>
        <position position="101"/>
    </location>
    <ligand>
        <name>Mg(2+)</name>
        <dbReference type="ChEBI" id="CHEBI:18420"/>
    </ligand>
</feature>
<protein>
    <recommendedName>
        <fullName evidence="6">Phosphoglucosamine mutase</fullName>
        <ecNumber evidence="6">5.4.2.10</ecNumber>
    </recommendedName>
</protein>
<keyword evidence="5 6" id="KW-0413">Isomerase</keyword>
<dbReference type="Gene3D" id="3.30.310.50">
    <property type="entry name" value="Alpha-D-phosphohexomutase, C-terminal domain"/>
    <property type="match status" value="1"/>
</dbReference>
<feature type="domain" description="Alpha-D-phosphohexomutase alpha/beta/alpha" evidence="9">
    <location>
        <begin position="158"/>
        <end position="255"/>
    </location>
</feature>
<evidence type="ECO:0000256" key="4">
    <source>
        <dbReference type="ARBA" id="ARBA00022842"/>
    </source>
</evidence>
<evidence type="ECO:0000256" key="3">
    <source>
        <dbReference type="ARBA" id="ARBA00022723"/>
    </source>
</evidence>
<dbReference type="InterPro" id="IPR005843">
    <property type="entry name" value="A-D-PHexomutase_C"/>
</dbReference>
<feature type="active site" description="Phosphoserine intermediate" evidence="6">
    <location>
        <position position="101"/>
    </location>
</feature>
<comment type="cofactor">
    <cofactor evidence="6">
        <name>Mg(2+)</name>
        <dbReference type="ChEBI" id="CHEBI:18420"/>
    </cofactor>
    <text evidence="6">Binds 1 Mg(2+) ion per subunit.</text>
</comment>
<evidence type="ECO:0000259" key="7">
    <source>
        <dbReference type="Pfam" id="PF00408"/>
    </source>
</evidence>
<evidence type="ECO:0000313" key="12">
    <source>
        <dbReference type="Proteomes" id="UP001589775"/>
    </source>
</evidence>
<dbReference type="EMBL" id="JBHLWM010000005">
    <property type="protein sequence ID" value="MFC0241899.1"/>
    <property type="molecule type" value="Genomic_DNA"/>
</dbReference>
<dbReference type="Pfam" id="PF00408">
    <property type="entry name" value="PGM_PMM_IV"/>
    <property type="match status" value="1"/>
</dbReference>
<dbReference type="InterPro" id="IPR050060">
    <property type="entry name" value="Phosphoglucosamine_mutase"/>
</dbReference>
<dbReference type="SUPFAM" id="SSF53738">
    <property type="entry name" value="Phosphoglucomutase, first 3 domains"/>
    <property type="match status" value="3"/>
</dbReference>
<feature type="binding site" evidence="6">
    <location>
        <position position="244"/>
    </location>
    <ligand>
        <name>Mg(2+)</name>
        <dbReference type="ChEBI" id="CHEBI:18420"/>
    </ligand>
</feature>
<keyword evidence="2 6" id="KW-0597">Phosphoprotein</keyword>
<dbReference type="Pfam" id="PF02880">
    <property type="entry name" value="PGM_PMM_III"/>
    <property type="match status" value="1"/>
</dbReference>
<comment type="function">
    <text evidence="6">Catalyzes the conversion of glucosamine-6-phosphate to glucosamine-1-phosphate.</text>
</comment>
<dbReference type="GO" id="GO:0008966">
    <property type="term" value="F:phosphoglucosamine mutase activity"/>
    <property type="evidence" value="ECO:0007669"/>
    <property type="project" value="UniProtKB-EC"/>
</dbReference>
<dbReference type="InterPro" id="IPR005846">
    <property type="entry name" value="A-D-PHexomutase_a/b/a-III"/>
</dbReference>
<name>A0ABV6EUL8_9BRAD</name>
<comment type="similarity">
    <text evidence="1 6">Belongs to the phosphohexose mutase family.</text>
</comment>
<evidence type="ECO:0000256" key="2">
    <source>
        <dbReference type="ARBA" id="ARBA00022553"/>
    </source>
</evidence>
<dbReference type="CDD" id="cd05802">
    <property type="entry name" value="GlmM"/>
    <property type="match status" value="1"/>
</dbReference>
<dbReference type="SUPFAM" id="SSF55957">
    <property type="entry name" value="Phosphoglucomutase, C-terminal domain"/>
    <property type="match status" value="1"/>
</dbReference>
<evidence type="ECO:0000313" key="11">
    <source>
        <dbReference type="EMBL" id="MFC0241899.1"/>
    </source>
</evidence>
<dbReference type="Pfam" id="PF02879">
    <property type="entry name" value="PGM_PMM_II"/>
    <property type="match status" value="1"/>
</dbReference>
<evidence type="ECO:0000259" key="9">
    <source>
        <dbReference type="Pfam" id="PF02879"/>
    </source>
</evidence>
<comment type="catalytic activity">
    <reaction evidence="6">
        <text>alpha-D-glucosamine 1-phosphate = D-glucosamine 6-phosphate</text>
        <dbReference type="Rhea" id="RHEA:23424"/>
        <dbReference type="ChEBI" id="CHEBI:58516"/>
        <dbReference type="ChEBI" id="CHEBI:58725"/>
        <dbReference type="EC" id="5.4.2.10"/>
    </reaction>
</comment>
<dbReference type="InterPro" id="IPR005844">
    <property type="entry name" value="A-D-PHexomutase_a/b/a-I"/>
</dbReference>
<feature type="binding site" evidence="6">
    <location>
        <position position="242"/>
    </location>
    <ligand>
        <name>Mg(2+)</name>
        <dbReference type="ChEBI" id="CHEBI:18420"/>
    </ligand>
</feature>
<comment type="caution">
    <text evidence="11">The sequence shown here is derived from an EMBL/GenBank/DDBJ whole genome shotgun (WGS) entry which is preliminary data.</text>
</comment>
<evidence type="ECO:0000259" key="10">
    <source>
        <dbReference type="Pfam" id="PF02880"/>
    </source>
</evidence>
<dbReference type="EC" id="5.4.2.10" evidence="6"/>
<dbReference type="PANTHER" id="PTHR42946">
    <property type="entry name" value="PHOSPHOHEXOSE MUTASE"/>
    <property type="match status" value="1"/>
</dbReference>
<evidence type="ECO:0000259" key="8">
    <source>
        <dbReference type="Pfam" id="PF02878"/>
    </source>
</evidence>
<dbReference type="Pfam" id="PF02878">
    <property type="entry name" value="PGM_PMM_I"/>
    <property type="match status" value="1"/>
</dbReference>
<gene>
    <name evidence="6 11" type="primary">glmM</name>
    <name evidence="11" type="ORF">ACFFJ6_15525</name>
</gene>
<accession>A0ABV6EUL8</accession>
<keyword evidence="12" id="KW-1185">Reference proteome</keyword>
<evidence type="ECO:0000256" key="6">
    <source>
        <dbReference type="HAMAP-Rule" id="MF_01554"/>
    </source>
</evidence>
<dbReference type="Proteomes" id="UP001589775">
    <property type="component" value="Unassembled WGS sequence"/>
</dbReference>
<feature type="domain" description="Alpha-D-phosphohexomutase alpha/beta/alpha" evidence="8">
    <location>
        <begin position="3"/>
        <end position="134"/>
    </location>
</feature>
<dbReference type="PRINTS" id="PR00509">
    <property type="entry name" value="PGMPMM"/>
</dbReference>
<evidence type="ECO:0000256" key="5">
    <source>
        <dbReference type="ARBA" id="ARBA00023235"/>
    </source>
</evidence>
<comment type="PTM">
    <text evidence="6">Activated by phosphorylation.</text>
</comment>
<feature type="domain" description="Alpha-D-phosphohexomutase alpha/beta/alpha" evidence="10">
    <location>
        <begin position="259"/>
        <end position="366"/>
    </location>
</feature>
<dbReference type="HAMAP" id="MF_01554_B">
    <property type="entry name" value="GlmM_B"/>
    <property type="match status" value="1"/>
</dbReference>
<dbReference type="InterPro" id="IPR005845">
    <property type="entry name" value="A-D-PHexomutase_a/b/a-II"/>
</dbReference>
<sequence>MSRKYFGTDGIRGRANGLITPELALKVGQAAGLVFQRGEHRHRVVIGKDTRLSGYMIENAMVAGFTSVGMDVMLVGPMPTPAVAMLTKSMRADLGVMISASHNMFEDNGIKLFGPLGFKLSDDVEKQIEQLLDESLDKKLSESAGLGRARRIDGVRDRYIEFAKRTLPRDLSLDGLRVVVDCANGAAYKVVPEALWELGADVIAMGVEPDGFNINKECGSTSPEALCRKVREMRADIGIALDGDADRVIMVDERGHVVDGDQLLAVIAQSWKEDGRLAKPGIAATVMSNLGLERFLASEGIELVRTAVGDRYVLEAMLKDGYNVGGEASGHIILSDYNTTGDGFVAALQVLAVVQKSGRPVSEVCHRFDPLPQILKNVRYHAGRPLDDARVQATISDAEKRLNGHGRLLIRASGTEPVIRVMGEGDDRELVEDVVDTIVDAVGSAAAAAA</sequence>
<dbReference type="InterPro" id="IPR016055">
    <property type="entry name" value="A-D-PHexomutase_a/b/a-I/II/III"/>
</dbReference>
<organism evidence="11 12">
    <name type="scientific">Rhodopseudomonas telluris</name>
    <dbReference type="NCBI Taxonomy" id="644215"/>
    <lineage>
        <taxon>Bacteria</taxon>
        <taxon>Pseudomonadati</taxon>
        <taxon>Pseudomonadota</taxon>
        <taxon>Alphaproteobacteria</taxon>
        <taxon>Hyphomicrobiales</taxon>
        <taxon>Nitrobacteraceae</taxon>
        <taxon>Rhodopseudomonas</taxon>
    </lineage>
</organism>
<reference evidence="11 12" key="1">
    <citation type="submission" date="2024-09" db="EMBL/GenBank/DDBJ databases">
        <authorList>
            <person name="Sun Q."/>
            <person name="Mori K."/>
        </authorList>
    </citation>
    <scope>NUCLEOTIDE SEQUENCE [LARGE SCALE GENOMIC DNA]</scope>
    <source>
        <strain evidence="11 12">KCTC 23279</strain>
    </source>
</reference>
<dbReference type="InterPro" id="IPR036900">
    <property type="entry name" value="A-D-PHexomutase_C_sf"/>
</dbReference>
<dbReference type="InterPro" id="IPR005841">
    <property type="entry name" value="Alpha-D-phosphohexomutase_SF"/>
</dbReference>
<evidence type="ECO:0000256" key="1">
    <source>
        <dbReference type="ARBA" id="ARBA00010231"/>
    </source>
</evidence>
<feature type="modified residue" description="Phosphoserine" evidence="6">
    <location>
        <position position="101"/>
    </location>
</feature>
<dbReference type="NCBIfam" id="TIGR01455">
    <property type="entry name" value="glmM"/>
    <property type="match status" value="1"/>
</dbReference>
<dbReference type="RefSeq" id="WP_378389241.1">
    <property type="nucleotide sequence ID" value="NZ_JBHLWM010000005.1"/>
</dbReference>
<dbReference type="InterPro" id="IPR006352">
    <property type="entry name" value="GlmM_bact"/>
</dbReference>